<dbReference type="Proteomes" id="UP000199221">
    <property type="component" value="Unassembled WGS sequence"/>
</dbReference>
<accession>A0A1H9QZF0</accession>
<dbReference type="PRINTS" id="PR00604">
    <property type="entry name" value="CYTCHRMECIAB"/>
</dbReference>
<dbReference type="SUPFAM" id="SSF46626">
    <property type="entry name" value="Cytochrome c"/>
    <property type="match status" value="1"/>
</dbReference>
<dbReference type="InterPro" id="IPR002327">
    <property type="entry name" value="Cyt_c_1A/1B"/>
</dbReference>
<dbReference type="GO" id="GO:0020037">
    <property type="term" value="F:heme binding"/>
    <property type="evidence" value="ECO:0007669"/>
    <property type="project" value="InterPro"/>
</dbReference>
<name>A0A1H9QZF0_9PSED</name>
<dbReference type="GO" id="GO:0009055">
    <property type="term" value="F:electron transfer activity"/>
    <property type="evidence" value="ECO:0007669"/>
    <property type="project" value="InterPro"/>
</dbReference>
<dbReference type="PANTHER" id="PTHR11961">
    <property type="entry name" value="CYTOCHROME C"/>
    <property type="match status" value="1"/>
</dbReference>
<dbReference type="EMBL" id="FOEQ01000010">
    <property type="protein sequence ID" value="SER65832.1"/>
    <property type="molecule type" value="Genomic_DNA"/>
</dbReference>
<dbReference type="Gene3D" id="1.10.760.10">
    <property type="entry name" value="Cytochrome c-like domain"/>
    <property type="match status" value="1"/>
</dbReference>
<reference evidence="1 2" key="1">
    <citation type="submission" date="2016-10" db="EMBL/GenBank/DDBJ databases">
        <authorList>
            <person name="de Groot N.N."/>
        </authorList>
    </citation>
    <scope>NUCLEOTIDE SEQUENCE [LARGE SCALE GENOMIC DNA]</scope>
    <source>
        <strain evidence="1 2">LMG 27941</strain>
    </source>
</reference>
<evidence type="ECO:0000313" key="2">
    <source>
        <dbReference type="Proteomes" id="UP000199221"/>
    </source>
</evidence>
<protein>
    <submittedName>
        <fullName evidence="1">Cytochrome c</fullName>
    </submittedName>
</protein>
<proteinExistence type="predicted"/>
<gene>
    <name evidence="1" type="ORF">SAMN05216230_110104</name>
</gene>
<dbReference type="InterPro" id="IPR036909">
    <property type="entry name" value="Cyt_c-like_dom_sf"/>
</dbReference>
<dbReference type="AlphaFoldDB" id="A0A1H9QZF0"/>
<sequence length="77" mass="8830">MEGPNLHGLFGSTTGFAKNYIYTDGNKYRGITWETATLFEYLLNPRHYIPGTKMAFAGLKKPQERADLIEYLRNVTQ</sequence>
<organism evidence="1 2">
    <name type="scientific">Pseudomonas soli</name>
    <dbReference type="NCBI Taxonomy" id="1306993"/>
    <lineage>
        <taxon>Bacteria</taxon>
        <taxon>Pseudomonadati</taxon>
        <taxon>Pseudomonadota</taxon>
        <taxon>Gammaproteobacteria</taxon>
        <taxon>Pseudomonadales</taxon>
        <taxon>Pseudomonadaceae</taxon>
        <taxon>Pseudomonas</taxon>
    </lineage>
</organism>
<evidence type="ECO:0000313" key="1">
    <source>
        <dbReference type="EMBL" id="SER65832.1"/>
    </source>
</evidence>